<protein>
    <submittedName>
        <fullName evidence="4">FAD-dependent oxidoreductase</fullName>
    </submittedName>
</protein>
<dbReference type="InterPro" id="IPR023753">
    <property type="entry name" value="FAD/NAD-binding_dom"/>
</dbReference>
<dbReference type="Gene3D" id="3.50.50.60">
    <property type="entry name" value="FAD/NAD(P)-binding domain"/>
    <property type="match status" value="2"/>
</dbReference>
<evidence type="ECO:0000313" key="4">
    <source>
        <dbReference type="EMBL" id="HGQ65215.1"/>
    </source>
</evidence>
<sequence>MEYDVVVIGGGPAGIGAAIKAVELNLRTILLENREVLGGIPLQCIHPGFGVHYFKEDLTGTQFITRLLDKLENLGVEYVLKTYVHSVDYVDYYKKIVNVISPRGILKLTTKTIIYAVGARERHLFELGIVGDRPDGVYTAGEAQTLMDIYGVIPGKEVVIVGSGDVGLIMARRFALEGAKVKAVIEILPYPGGLMRNVMQCLIDFDIPLLLQHTVVRVVGRRRVEKVVIAKVDEKLKPIEGTEFEIPCDTLVISAGLRPNTDLLEKIGVAIDPATGGPIVNEYLETSIPGIFVAGNALVVNDLVDYVVEQGELAAEGAKIFVENKGLPTKSWKRIEKGRNIRLVIPHMISGEEDVVLYARVAYPERNIFIEIPEINFKQFSFGVRPAEMIRLKLEKNILSKTYTNIDRITLAVKPRWGTTN</sequence>
<dbReference type="Pfam" id="PF07992">
    <property type="entry name" value="Pyr_redox_2"/>
    <property type="match status" value="1"/>
</dbReference>
<dbReference type="PRINTS" id="PR00469">
    <property type="entry name" value="PNDRDTASEII"/>
</dbReference>
<gene>
    <name evidence="4" type="ORF">ENU08_08235</name>
    <name evidence="3" type="ORF">ENU41_00285</name>
</gene>
<dbReference type="InterPro" id="IPR036188">
    <property type="entry name" value="FAD/NAD-bd_sf"/>
</dbReference>
<dbReference type="SUPFAM" id="SSF51905">
    <property type="entry name" value="FAD/NAD(P)-binding domain"/>
    <property type="match status" value="1"/>
</dbReference>
<comment type="caution">
    <text evidence="4">The sequence shown here is derived from an EMBL/GenBank/DDBJ whole genome shotgun (WGS) entry which is preliminary data.</text>
</comment>
<dbReference type="AlphaFoldDB" id="A0A7C4JL65"/>
<dbReference type="PRINTS" id="PR00368">
    <property type="entry name" value="FADPNR"/>
</dbReference>
<dbReference type="EMBL" id="DTCK01000007">
    <property type="protein sequence ID" value="HGQ35104.1"/>
    <property type="molecule type" value="Genomic_DNA"/>
</dbReference>
<evidence type="ECO:0000256" key="1">
    <source>
        <dbReference type="ARBA" id="ARBA00023002"/>
    </source>
</evidence>
<dbReference type="EMBL" id="DTBD01000075">
    <property type="protein sequence ID" value="HGQ65215.1"/>
    <property type="molecule type" value="Genomic_DNA"/>
</dbReference>
<evidence type="ECO:0000313" key="3">
    <source>
        <dbReference type="EMBL" id="HGQ35104.1"/>
    </source>
</evidence>
<reference evidence="4" key="1">
    <citation type="journal article" date="2020" name="mSystems">
        <title>Genome- and Community-Level Interaction Insights into Carbon Utilization and Element Cycling Functions of Hydrothermarchaeota in Hydrothermal Sediment.</title>
        <authorList>
            <person name="Zhou Z."/>
            <person name="Liu Y."/>
            <person name="Xu W."/>
            <person name="Pan J."/>
            <person name="Luo Z.H."/>
            <person name="Li M."/>
        </authorList>
    </citation>
    <scope>NUCLEOTIDE SEQUENCE [LARGE SCALE GENOMIC DNA]</scope>
    <source>
        <strain evidence="4">SpSt-637</strain>
        <strain evidence="3">SpSt-667</strain>
    </source>
</reference>
<dbReference type="PANTHER" id="PTHR42949:SF3">
    <property type="entry name" value="ANAEROBIC GLYCEROL-3-PHOSPHATE DEHYDROGENASE SUBUNIT B"/>
    <property type="match status" value="1"/>
</dbReference>
<organism evidence="4">
    <name type="scientific">Ignisphaera aggregans</name>
    <dbReference type="NCBI Taxonomy" id="334771"/>
    <lineage>
        <taxon>Archaea</taxon>
        <taxon>Thermoproteota</taxon>
        <taxon>Thermoprotei</taxon>
        <taxon>Desulfurococcales</taxon>
        <taxon>Desulfurococcaceae</taxon>
        <taxon>Ignisphaera</taxon>
    </lineage>
</organism>
<feature type="domain" description="FAD/NAD(P)-binding" evidence="2">
    <location>
        <begin position="3"/>
        <end position="298"/>
    </location>
</feature>
<accession>A0A7C4JL65</accession>
<dbReference type="InterPro" id="IPR051691">
    <property type="entry name" value="Metab_Enz_Cyan_OpOx_G3PDH"/>
</dbReference>
<evidence type="ECO:0000259" key="2">
    <source>
        <dbReference type="Pfam" id="PF07992"/>
    </source>
</evidence>
<name>A0A7C4JL65_9CREN</name>
<keyword evidence="1" id="KW-0560">Oxidoreductase</keyword>
<dbReference type="PANTHER" id="PTHR42949">
    <property type="entry name" value="ANAEROBIC GLYCEROL-3-PHOSPHATE DEHYDROGENASE SUBUNIT B"/>
    <property type="match status" value="1"/>
</dbReference>
<proteinExistence type="predicted"/>
<dbReference type="GO" id="GO:0016491">
    <property type="term" value="F:oxidoreductase activity"/>
    <property type="evidence" value="ECO:0007669"/>
    <property type="project" value="UniProtKB-KW"/>
</dbReference>